<dbReference type="EMBL" id="FLRD01000042">
    <property type="protein sequence ID" value="SBT32740.1"/>
    <property type="molecule type" value="Genomic_DNA"/>
</dbReference>
<evidence type="ECO:0000313" key="1">
    <source>
        <dbReference type="EMBL" id="SBT32740.1"/>
    </source>
</evidence>
<reference evidence="3 4" key="2">
    <citation type="submission" date="2016-05" db="EMBL/GenBank/DDBJ databases">
        <authorList>
            <person name="Naeem Raeece"/>
        </authorList>
    </citation>
    <scope>NUCLEOTIDE SEQUENCE [LARGE SCALE GENOMIC DNA]</scope>
</reference>
<dbReference type="Proteomes" id="UP000078555">
    <property type="component" value="Unassembled WGS sequence"/>
</dbReference>
<name>A0A1A8YMZ0_PLAOA</name>
<protein>
    <submittedName>
        <fullName evidence="1">Uncharacterized protein</fullName>
    </submittedName>
</protein>
<dbReference type="AlphaFoldDB" id="A0A1A8YMZ0"/>
<evidence type="ECO:0000313" key="4">
    <source>
        <dbReference type="Proteomes" id="UP000078555"/>
    </source>
</evidence>
<proteinExistence type="predicted"/>
<dbReference type="EMBL" id="FLRE01000054">
    <property type="protein sequence ID" value="SBT33231.1"/>
    <property type="molecule type" value="Genomic_DNA"/>
</dbReference>
<sequence>MRADEHSWQTYFSLLFELPAASPHPCAVPSFYTSNIAIVFVPSYFTSFVEVPLRFDLFQGPFFPLLE</sequence>
<keyword evidence="4" id="KW-1185">Reference proteome</keyword>
<dbReference type="Proteomes" id="UP000078550">
    <property type="component" value="Unassembled WGS sequence"/>
</dbReference>
<reference evidence="1" key="1">
    <citation type="submission" date="2016-05" db="EMBL/GenBank/DDBJ databases">
        <authorList>
            <person name="Lavstsen T."/>
            <person name="Jespersen J.S."/>
        </authorList>
    </citation>
    <scope>NUCLEOTIDE SEQUENCE [LARGE SCALE GENOMIC DNA]</scope>
</reference>
<accession>A0A1A8YMZ0</accession>
<evidence type="ECO:0000313" key="2">
    <source>
        <dbReference type="EMBL" id="SBT33231.1"/>
    </source>
</evidence>
<organism evidence="1 4">
    <name type="scientific">Plasmodium ovale wallikeri</name>
    <dbReference type="NCBI Taxonomy" id="864142"/>
    <lineage>
        <taxon>Eukaryota</taxon>
        <taxon>Sar</taxon>
        <taxon>Alveolata</taxon>
        <taxon>Apicomplexa</taxon>
        <taxon>Aconoidasida</taxon>
        <taxon>Haemosporida</taxon>
        <taxon>Plasmodiidae</taxon>
        <taxon>Plasmodium</taxon>
        <taxon>Plasmodium (Plasmodium)</taxon>
    </lineage>
</organism>
<gene>
    <name evidence="1" type="ORF">POVWA1_013530</name>
    <name evidence="2" type="ORF">POVWA2_013720</name>
</gene>
<evidence type="ECO:0000313" key="3">
    <source>
        <dbReference type="Proteomes" id="UP000078550"/>
    </source>
</evidence>